<dbReference type="InParanoid" id="A0A401H1M2"/>
<dbReference type="Proteomes" id="UP000287166">
    <property type="component" value="Unassembled WGS sequence"/>
</dbReference>
<keyword evidence="2" id="KW-1185">Reference proteome</keyword>
<dbReference type="Gene3D" id="3.80.10.10">
    <property type="entry name" value="Ribonuclease Inhibitor"/>
    <property type="match status" value="1"/>
</dbReference>
<dbReference type="AlphaFoldDB" id="A0A401H1M2"/>
<accession>A0A401H1M2</accession>
<organism evidence="1 2">
    <name type="scientific">Sparassis crispa</name>
    <dbReference type="NCBI Taxonomy" id="139825"/>
    <lineage>
        <taxon>Eukaryota</taxon>
        <taxon>Fungi</taxon>
        <taxon>Dikarya</taxon>
        <taxon>Basidiomycota</taxon>
        <taxon>Agaricomycotina</taxon>
        <taxon>Agaricomycetes</taxon>
        <taxon>Polyporales</taxon>
        <taxon>Sparassidaceae</taxon>
        <taxon>Sparassis</taxon>
    </lineage>
</organism>
<dbReference type="STRING" id="139825.A0A401H1M2"/>
<dbReference type="InterPro" id="IPR032675">
    <property type="entry name" value="LRR_dom_sf"/>
</dbReference>
<name>A0A401H1M2_9APHY</name>
<dbReference type="RefSeq" id="XP_027619206.1">
    <property type="nucleotide sequence ID" value="XM_027763405.1"/>
</dbReference>
<reference evidence="1 2" key="1">
    <citation type="journal article" date="2018" name="Sci. Rep.">
        <title>Genome sequence of the cauliflower mushroom Sparassis crispa (Hanabiratake) and its association with beneficial usage.</title>
        <authorList>
            <person name="Kiyama R."/>
            <person name="Furutani Y."/>
            <person name="Kawaguchi K."/>
            <person name="Nakanishi T."/>
        </authorList>
    </citation>
    <scope>NUCLEOTIDE SEQUENCE [LARGE SCALE GENOMIC DNA]</scope>
</reference>
<comment type="caution">
    <text evidence="1">The sequence shown here is derived from an EMBL/GenBank/DDBJ whole genome shotgun (WGS) entry which is preliminary data.</text>
</comment>
<sequence length="684" mass="78236">MDSEDERLLDVQEKKKKQPFWYPSVPTVCLRLYEDEEAQAALEIWRSEFGNHLQNGGMEPSSQSKPTDITGLIRARRFFHSLEGYHTGSLDLTGRSEARYRSLISRMKKLLEDLAKVKAYSKRIESVDHFGEHTFVFVDYEVTPPSVLQNFRAKWKMPYCDLGEIISMAVHLERVMEKHPKPIFQQLFLLDLPPELIHHVMACHDVQTARMSVQSLTSLSSLSRSLQSRRMGLWYDYALYGQIASYTEEETNKYFRDYSLEMHRKFLNDVDFLLSRRDILHRIIDLSFITGWRDGSLSRAGIERGSDAWRTYMTPVWDGFASALQHTIHLSTLKLLFTVVTPAMVDALAAIPTLRTLECHACPCALALQANSQPSLTSVCNVIIDVVEVDTHAALSILKHLPNVRVLGVHGGQAQVLDFDSLVHHGYILNPFLTSERMIVENASVETVFSIILHASAIASMPGGGLRLTHFKLESPFGLRSNNVFDMIGALRGAPLRVLALEGLEYVEDELFDLIATTFPDLRMLTLFRRESERQLRNRASAWPGTTWEYAQRLAQFPHLEHFGWNFSMRPEIFPTTFDFVFMEEGYSESNCARRMEMGEDDLYFLDWACLARLFAAYCPSLRSLAFLIEHNLSSLSFSMSRDCEGRLVVASDDFSVPHPHRHLWASPSLRTICYNPWVMGQQS</sequence>
<evidence type="ECO:0000313" key="2">
    <source>
        <dbReference type="Proteomes" id="UP000287166"/>
    </source>
</evidence>
<proteinExistence type="predicted"/>
<evidence type="ECO:0000313" key="1">
    <source>
        <dbReference type="EMBL" id="GBE88293.1"/>
    </source>
</evidence>
<protein>
    <submittedName>
        <fullName evidence="1">Uncharacterized protein</fullName>
    </submittedName>
</protein>
<gene>
    <name evidence="1" type="ORF">SCP_1301080</name>
</gene>
<dbReference type="EMBL" id="BFAD01000013">
    <property type="protein sequence ID" value="GBE88293.1"/>
    <property type="molecule type" value="Genomic_DNA"/>
</dbReference>
<dbReference type="OrthoDB" id="2801112at2759"/>
<dbReference type="GeneID" id="38785210"/>